<organism evidence="1">
    <name type="scientific">Thermococcus nautili</name>
    <dbReference type="NCBI Taxonomy" id="195522"/>
    <lineage>
        <taxon>Archaea</taxon>
        <taxon>Methanobacteriati</taxon>
        <taxon>Methanobacteriota</taxon>
        <taxon>Thermococci</taxon>
        <taxon>Thermococcales</taxon>
        <taxon>Thermococcaceae</taxon>
        <taxon>Thermococcus</taxon>
    </lineage>
</organism>
<sequence>MADAVLLENIYFALSQADRETTARGKIGYLLTAASLLEALVEKDRLTGPITITKVKYELEQDERGNYKSRRPSEVERVTLNTTDEITLFIEKHIISSLIQVASLPHTAMLDKVWELGYKPDWGELRTIQIFSYIEEIKSLLLKLLVALDLANVALVDIATKLEKSTRRNTTT</sequence>
<accession>D6MY01</accession>
<evidence type="ECO:0000313" key="1">
    <source>
        <dbReference type="EMBL" id="ADF80202.1"/>
    </source>
</evidence>
<protein>
    <submittedName>
        <fullName evidence="1">Tn2-7p</fullName>
    </submittedName>
</protein>
<gene>
    <name evidence="1" type="ORF">tn2-7</name>
</gene>
<keyword evidence="1" id="KW-0614">Plasmid</keyword>
<name>D6MY01_9EURY</name>
<dbReference type="AlphaFoldDB" id="D6MY01"/>
<proteinExistence type="predicted"/>
<dbReference type="EMBL" id="GU056177">
    <property type="protein sequence ID" value="ADF80202.1"/>
    <property type="molecule type" value="Genomic_DNA"/>
</dbReference>
<geneLocation type="plasmid" evidence="1">
    <name>pTN2</name>
</geneLocation>
<reference evidence="1" key="1">
    <citation type="journal article" date="2010" name="Nucleic Acids Res.">
        <title>Two novel families of plasmids from hyperthermophilic archaea encoding new families of replication proteins.</title>
        <authorList>
            <person name="Soler N."/>
            <person name="Marguet E."/>
            <person name="Cortez D."/>
            <person name="Desnoues N."/>
            <person name="Keller J."/>
            <person name="van Tilbeurgh H."/>
            <person name="Sezonov G."/>
            <person name="Forterre P."/>
        </authorList>
    </citation>
    <scope>NUCLEOTIDE SEQUENCE</scope>
    <source>
        <strain evidence="1">30/1</strain>
        <plasmid evidence="1">pTN2</plasmid>
    </source>
</reference>